<dbReference type="InterPro" id="IPR027417">
    <property type="entry name" value="P-loop_NTPase"/>
</dbReference>
<evidence type="ECO:0000256" key="3">
    <source>
        <dbReference type="ARBA" id="ARBA00022448"/>
    </source>
</evidence>
<dbReference type="KEGG" id="nhy:JQS43_01045"/>
<proteinExistence type="inferred from homology"/>
<name>A0A895YM90_9ACTN</name>
<dbReference type="InterPro" id="IPR003439">
    <property type="entry name" value="ABC_transporter-like_ATP-bd"/>
</dbReference>
<dbReference type="SMART" id="SM00382">
    <property type="entry name" value="AAA"/>
    <property type="match status" value="1"/>
</dbReference>
<dbReference type="InterPro" id="IPR025302">
    <property type="entry name" value="DrrA1/2-like_C"/>
</dbReference>
<keyword evidence="9" id="KW-1185">Reference proteome</keyword>
<dbReference type="GO" id="GO:0046677">
    <property type="term" value="P:response to antibiotic"/>
    <property type="evidence" value="ECO:0007669"/>
    <property type="project" value="UniProtKB-KW"/>
</dbReference>
<dbReference type="Gene3D" id="3.40.50.300">
    <property type="entry name" value="P-loop containing nucleotide triphosphate hydrolases"/>
    <property type="match status" value="1"/>
</dbReference>
<accession>A0A895YM90</accession>
<organism evidence="8 9">
    <name type="scientific">Natronosporangium hydrolyticum</name>
    <dbReference type="NCBI Taxonomy" id="2811111"/>
    <lineage>
        <taxon>Bacteria</taxon>
        <taxon>Bacillati</taxon>
        <taxon>Actinomycetota</taxon>
        <taxon>Actinomycetes</taxon>
        <taxon>Micromonosporales</taxon>
        <taxon>Micromonosporaceae</taxon>
        <taxon>Natronosporangium</taxon>
    </lineage>
</organism>
<dbReference type="SUPFAM" id="SSF52540">
    <property type="entry name" value="P-loop containing nucleoside triphosphate hydrolases"/>
    <property type="match status" value="1"/>
</dbReference>
<evidence type="ECO:0000256" key="1">
    <source>
        <dbReference type="ARBA" id="ARBA00004202"/>
    </source>
</evidence>
<dbReference type="PANTHER" id="PTHR42711">
    <property type="entry name" value="ABC TRANSPORTER ATP-BINDING PROTEIN"/>
    <property type="match status" value="1"/>
</dbReference>
<dbReference type="RefSeq" id="WP_239677175.1">
    <property type="nucleotide sequence ID" value="NZ_CP070499.1"/>
</dbReference>
<dbReference type="InterPro" id="IPR050763">
    <property type="entry name" value="ABC_transporter_ATP-binding"/>
</dbReference>
<dbReference type="Pfam" id="PF13732">
    <property type="entry name" value="DrrA1-3_C"/>
    <property type="match status" value="1"/>
</dbReference>
<dbReference type="EMBL" id="CP070499">
    <property type="protein sequence ID" value="QSB15008.1"/>
    <property type="molecule type" value="Genomic_DNA"/>
</dbReference>
<dbReference type="GO" id="GO:0016887">
    <property type="term" value="F:ATP hydrolysis activity"/>
    <property type="evidence" value="ECO:0007669"/>
    <property type="project" value="InterPro"/>
</dbReference>
<dbReference type="GO" id="GO:0005886">
    <property type="term" value="C:plasma membrane"/>
    <property type="evidence" value="ECO:0007669"/>
    <property type="project" value="UniProtKB-SubCell"/>
</dbReference>
<protein>
    <submittedName>
        <fullName evidence="8">ABC transporter ATP-binding protein</fullName>
    </submittedName>
</protein>
<comment type="subcellular location">
    <subcellularLocation>
        <location evidence="1">Cell membrane</location>
        <topology evidence="1">Peripheral membrane protein</topology>
    </subcellularLocation>
</comment>
<evidence type="ECO:0000256" key="6">
    <source>
        <dbReference type="ARBA" id="ARBA00023251"/>
    </source>
</evidence>
<evidence type="ECO:0000256" key="2">
    <source>
        <dbReference type="ARBA" id="ARBA00005417"/>
    </source>
</evidence>
<dbReference type="PANTHER" id="PTHR42711:SF5">
    <property type="entry name" value="ABC TRANSPORTER ATP-BINDING PROTEIN NATA"/>
    <property type="match status" value="1"/>
</dbReference>
<dbReference type="GO" id="GO:0005524">
    <property type="term" value="F:ATP binding"/>
    <property type="evidence" value="ECO:0007669"/>
    <property type="project" value="UniProtKB-KW"/>
</dbReference>
<comment type="similarity">
    <text evidence="2">Belongs to the ABC transporter superfamily.</text>
</comment>
<evidence type="ECO:0000256" key="4">
    <source>
        <dbReference type="ARBA" id="ARBA00022741"/>
    </source>
</evidence>
<keyword evidence="6" id="KW-0046">Antibiotic resistance</keyword>
<dbReference type="Pfam" id="PF00005">
    <property type="entry name" value="ABC_tran"/>
    <property type="match status" value="1"/>
</dbReference>
<evidence type="ECO:0000256" key="5">
    <source>
        <dbReference type="ARBA" id="ARBA00022840"/>
    </source>
</evidence>
<evidence type="ECO:0000259" key="7">
    <source>
        <dbReference type="PROSITE" id="PS50893"/>
    </source>
</evidence>
<keyword evidence="5 8" id="KW-0067">ATP-binding</keyword>
<dbReference type="InterPro" id="IPR003593">
    <property type="entry name" value="AAA+_ATPase"/>
</dbReference>
<gene>
    <name evidence="8" type="ORF">JQS43_01045</name>
</gene>
<reference evidence="8" key="1">
    <citation type="submission" date="2021-02" db="EMBL/GenBank/DDBJ databases">
        <title>Natrosporangium hydrolyticum gen. nov., sp. nov, a haloalkaliphilic actinobacterium from a soda solonchak soil.</title>
        <authorList>
            <person name="Sorokin D.Y."/>
            <person name="Khijniak T.V."/>
            <person name="Zakharycheva A.P."/>
            <person name="Boueva O.V."/>
            <person name="Ariskina E.V."/>
            <person name="Hahnke R.L."/>
            <person name="Bunk B."/>
            <person name="Sproer C."/>
            <person name="Schumann P."/>
            <person name="Evtushenko L.I."/>
            <person name="Kublanov I.V."/>
        </authorList>
    </citation>
    <scope>NUCLEOTIDE SEQUENCE</scope>
    <source>
        <strain evidence="8">DSM 106523</strain>
    </source>
</reference>
<dbReference type="CDD" id="cd03230">
    <property type="entry name" value="ABC_DR_subfamily_A"/>
    <property type="match status" value="1"/>
</dbReference>
<dbReference type="PROSITE" id="PS50893">
    <property type="entry name" value="ABC_TRANSPORTER_2"/>
    <property type="match status" value="1"/>
</dbReference>
<feature type="domain" description="ABC transporter" evidence="7">
    <location>
        <begin position="13"/>
        <end position="250"/>
    </location>
</feature>
<dbReference type="Proteomes" id="UP000662857">
    <property type="component" value="Chromosome"/>
</dbReference>
<dbReference type="AlphaFoldDB" id="A0A895YM90"/>
<evidence type="ECO:0000313" key="8">
    <source>
        <dbReference type="EMBL" id="QSB15008.1"/>
    </source>
</evidence>
<keyword evidence="3" id="KW-0813">Transport</keyword>
<evidence type="ECO:0000313" key="9">
    <source>
        <dbReference type="Proteomes" id="UP000662857"/>
    </source>
</evidence>
<keyword evidence="4" id="KW-0547">Nucleotide-binding</keyword>
<sequence>MSQTTQTAPVPAVEVHQLRRVYGGRRRAPEVVALDGVDLTVPAGEVHGLLGPNGAGKTTLCKILSTVLLPTAGEAAVLGHDVVRQTGAVRRRIGIVFGGERGLYSRLTPRQNLQFWASLYGLRGRELRDRVDTLLERVGLAERAGHRVEGFSRGMKQRLHLARGLVGDPQVVLLDEPTTGMDPVAAREFRTLVDELRGEGRTVLLTTHDMAEAEAVCDRVTLIDGGRLLATERPATLSRWISTFARVVAREVPAPVAERLVDELAQLPGVAEVHRVPPDGLRVETAAEETAPGVLRALLDAGVTAVATEQPSLEEVYLRVIGDRGMGVRS</sequence>